<dbReference type="InterPro" id="IPR016181">
    <property type="entry name" value="Acyl_CoA_acyltransferase"/>
</dbReference>
<sequence length="189" mass="21211">MEQHTDRDRTDLRFRRAGREDTAAAQAAYQQIIEHLGATVDYPHWHSENHPSPAEVEQWVEAGDLYLALAPVDADDEQIAGAMVLDHHAPAAYQDASWAIEAASERVLVVHALGVHPGFLRQGVARFLVHASLEVARQKGCRAVRLDTYVENLPARRLYASQGFDDLGIHTLHYDGTDLTQFHLFERVL</sequence>
<dbReference type="RefSeq" id="WP_252619887.1">
    <property type="nucleotide sequence ID" value="NZ_CP099490.1"/>
</dbReference>
<evidence type="ECO:0000313" key="4">
    <source>
        <dbReference type="EMBL" id="USQ75465.1"/>
    </source>
</evidence>
<gene>
    <name evidence="4" type="ORF">NF557_12670</name>
</gene>
<evidence type="ECO:0000256" key="1">
    <source>
        <dbReference type="ARBA" id="ARBA00022679"/>
    </source>
</evidence>
<reference evidence="4" key="1">
    <citation type="submission" date="2022-06" db="EMBL/GenBank/DDBJ databases">
        <title>Ornithinimicrobium JY.X270.</title>
        <authorList>
            <person name="Huang Y."/>
        </authorList>
    </citation>
    <scope>NUCLEOTIDE SEQUENCE</scope>
    <source>
        <strain evidence="4">JY.X270</strain>
    </source>
</reference>
<evidence type="ECO:0000259" key="3">
    <source>
        <dbReference type="PROSITE" id="PS51186"/>
    </source>
</evidence>
<dbReference type="PANTHER" id="PTHR43420">
    <property type="entry name" value="ACETYLTRANSFERASE"/>
    <property type="match status" value="1"/>
</dbReference>
<accession>A0ABY4YFY4</accession>
<keyword evidence="5" id="KW-1185">Reference proteome</keyword>
<dbReference type="SUPFAM" id="SSF55729">
    <property type="entry name" value="Acyl-CoA N-acyltransferases (Nat)"/>
    <property type="match status" value="1"/>
</dbReference>
<dbReference type="PANTHER" id="PTHR43420:SF47">
    <property type="entry name" value="N-ACETYLTRANSFERASE DOMAIN-CONTAINING PROTEIN"/>
    <property type="match status" value="1"/>
</dbReference>
<keyword evidence="1" id="KW-0808">Transferase</keyword>
<dbReference type="CDD" id="cd04301">
    <property type="entry name" value="NAT_SF"/>
    <property type="match status" value="1"/>
</dbReference>
<evidence type="ECO:0000256" key="2">
    <source>
        <dbReference type="ARBA" id="ARBA00023315"/>
    </source>
</evidence>
<dbReference type="Proteomes" id="UP001056535">
    <property type="component" value="Chromosome"/>
</dbReference>
<dbReference type="Gene3D" id="3.40.630.30">
    <property type="match status" value="1"/>
</dbReference>
<dbReference type="EMBL" id="CP099490">
    <property type="protein sequence ID" value="USQ75465.1"/>
    <property type="molecule type" value="Genomic_DNA"/>
</dbReference>
<dbReference type="InterPro" id="IPR050680">
    <property type="entry name" value="YpeA/RimI_acetyltransf"/>
</dbReference>
<feature type="domain" description="N-acetyltransferase" evidence="3">
    <location>
        <begin position="12"/>
        <end position="189"/>
    </location>
</feature>
<name>A0ABY4YFY4_9MICO</name>
<dbReference type="PROSITE" id="PS51186">
    <property type="entry name" value="GNAT"/>
    <property type="match status" value="1"/>
</dbReference>
<evidence type="ECO:0000313" key="5">
    <source>
        <dbReference type="Proteomes" id="UP001056535"/>
    </source>
</evidence>
<dbReference type="InterPro" id="IPR000182">
    <property type="entry name" value="GNAT_dom"/>
</dbReference>
<organism evidence="4 5">
    <name type="scientific">Ornithinimicrobium cryptoxanthini</name>
    <dbReference type="NCBI Taxonomy" id="2934161"/>
    <lineage>
        <taxon>Bacteria</taxon>
        <taxon>Bacillati</taxon>
        <taxon>Actinomycetota</taxon>
        <taxon>Actinomycetes</taxon>
        <taxon>Micrococcales</taxon>
        <taxon>Ornithinimicrobiaceae</taxon>
        <taxon>Ornithinimicrobium</taxon>
    </lineage>
</organism>
<protein>
    <submittedName>
        <fullName evidence="4">GNAT family N-acetyltransferase</fullName>
    </submittedName>
</protein>
<keyword evidence="2" id="KW-0012">Acyltransferase</keyword>
<dbReference type="Pfam" id="PF00583">
    <property type="entry name" value="Acetyltransf_1"/>
    <property type="match status" value="1"/>
</dbReference>
<proteinExistence type="predicted"/>